<dbReference type="EMBL" id="JAGETX010000100">
    <property type="protein sequence ID" value="MBO3273554.1"/>
    <property type="molecule type" value="Genomic_DNA"/>
</dbReference>
<evidence type="ECO:0000313" key="2">
    <source>
        <dbReference type="Proteomes" id="UP000670527"/>
    </source>
</evidence>
<accession>A0ABS3TLT7</accession>
<reference evidence="1 2" key="1">
    <citation type="submission" date="2021-03" db="EMBL/GenBank/DDBJ databases">
        <authorList>
            <person name="Kim M.K."/>
        </authorList>
    </citation>
    <scope>NUCLEOTIDE SEQUENCE [LARGE SCALE GENOMIC DNA]</scope>
    <source>
        <strain evidence="1 2">BT507</strain>
    </source>
</reference>
<dbReference type="Proteomes" id="UP000670527">
    <property type="component" value="Unassembled WGS sequence"/>
</dbReference>
<evidence type="ECO:0000313" key="1">
    <source>
        <dbReference type="EMBL" id="MBO3273554.1"/>
    </source>
</evidence>
<proteinExistence type="predicted"/>
<sequence>AELRVFQDRIMSKLDDRESWLNSMANCILNKSLTSFEDADERTFQDQFQQRIHELDNLCELAKANPNAEEEDVFRLGISAFGKKEQTRIIRRPKQLSEGDALIEKEIRALLGSDKARSLAILARLLQEQL</sequence>
<feature type="non-terminal residue" evidence="1">
    <location>
        <position position="1"/>
    </location>
</feature>
<comment type="caution">
    <text evidence="1">The sequence shown here is derived from an EMBL/GenBank/DDBJ whole genome shotgun (WGS) entry which is preliminary data.</text>
</comment>
<gene>
    <name evidence="1" type="ORF">J4D97_23135</name>
</gene>
<keyword evidence="2" id="KW-1185">Reference proteome</keyword>
<organism evidence="1 2">
    <name type="scientific">Hymenobacter defluvii</name>
    <dbReference type="NCBI Taxonomy" id="2054411"/>
    <lineage>
        <taxon>Bacteria</taxon>
        <taxon>Pseudomonadati</taxon>
        <taxon>Bacteroidota</taxon>
        <taxon>Cytophagia</taxon>
        <taxon>Cytophagales</taxon>
        <taxon>Hymenobacteraceae</taxon>
        <taxon>Hymenobacter</taxon>
    </lineage>
</organism>
<name>A0ABS3TLT7_9BACT</name>
<protein>
    <submittedName>
        <fullName evidence="1">Uncharacterized protein</fullName>
    </submittedName>
</protein>